<dbReference type="PANTHER" id="PTHR19857">
    <property type="entry name" value="MITOCHONDRIAL DIVISION PROTEIN 1-RELATED"/>
    <property type="match status" value="1"/>
</dbReference>
<dbReference type="EMBL" id="BDGX01000030">
    <property type="protein sequence ID" value="GAV51010.1"/>
    <property type="molecule type" value="Genomic_DNA"/>
</dbReference>
<evidence type="ECO:0000256" key="5">
    <source>
        <dbReference type="PROSITE-ProRule" id="PRU00221"/>
    </source>
</evidence>
<evidence type="ECO:0000256" key="4">
    <source>
        <dbReference type="ARBA" id="ARBA00038321"/>
    </source>
</evidence>
<dbReference type="OMA" id="GYENGML"/>
<name>A0A1Q3A610_ZYGRO</name>
<dbReference type="Pfam" id="PF00400">
    <property type="entry name" value="WD40"/>
    <property type="match status" value="2"/>
</dbReference>
<comment type="similarity">
    <text evidence="4">Belongs to the WD repeat PAAF1/RPN14 family.</text>
</comment>
<dbReference type="GO" id="GO:0070682">
    <property type="term" value="P:proteasome regulatory particle assembly"/>
    <property type="evidence" value="ECO:0007669"/>
    <property type="project" value="EnsemblFungi"/>
</dbReference>
<protein>
    <submittedName>
        <fullName evidence="6">Uncharacterized protein</fullName>
    </submittedName>
</protein>
<dbReference type="OrthoDB" id="10257301at2759"/>
<accession>A0A1Q3A610</accession>
<dbReference type="Proteomes" id="UP000187013">
    <property type="component" value="Unassembled WGS sequence"/>
</dbReference>
<keyword evidence="2" id="KW-0677">Repeat</keyword>
<evidence type="ECO:0000313" key="7">
    <source>
        <dbReference type="Proteomes" id="UP000187013"/>
    </source>
</evidence>
<evidence type="ECO:0000313" key="6">
    <source>
        <dbReference type="EMBL" id="GAV51010.1"/>
    </source>
</evidence>
<feature type="repeat" description="WD" evidence="5">
    <location>
        <begin position="120"/>
        <end position="161"/>
    </location>
</feature>
<dbReference type="InterPro" id="IPR051179">
    <property type="entry name" value="WD_repeat_multifunction"/>
</dbReference>
<proteinExistence type="inferred from homology"/>
<reference evidence="6 7" key="1">
    <citation type="submission" date="2016-08" db="EMBL/GenBank/DDBJ databases">
        <title>Draft genome sequence of allopolyploid Zygosaccharomyces rouxii.</title>
        <authorList>
            <person name="Watanabe J."/>
            <person name="Uehara K."/>
            <person name="Mogi Y."/>
            <person name="Tsukioka Y."/>
        </authorList>
    </citation>
    <scope>NUCLEOTIDE SEQUENCE [LARGE SCALE GENOMIC DNA]</scope>
    <source>
        <strain evidence="6 7">NBRC 110957</strain>
    </source>
</reference>
<dbReference type="eggNOG" id="KOG0266">
    <property type="taxonomic scope" value="Eukaryota"/>
</dbReference>
<dbReference type="PROSITE" id="PS50082">
    <property type="entry name" value="WD_REPEATS_2"/>
    <property type="match status" value="2"/>
</dbReference>
<organism evidence="6 7">
    <name type="scientific">Zygosaccharomyces rouxii</name>
    <dbReference type="NCBI Taxonomy" id="4956"/>
    <lineage>
        <taxon>Eukaryota</taxon>
        <taxon>Fungi</taxon>
        <taxon>Dikarya</taxon>
        <taxon>Ascomycota</taxon>
        <taxon>Saccharomycotina</taxon>
        <taxon>Saccharomycetes</taxon>
        <taxon>Saccharomycetales</taxon>
        <taxon>Saccharomycetaceae</taxon>
        <taxon>Zygosaccharomyces</taxon>
    </lineage>
</organism>
<dbReference type="GO" id="GO:0005829">
    <property type="term" value="C:cytosol"/>
    <property type="evidence" value="ECO:0007669"/>
    <property type="project" value="EnsemblFungi"/>
</dbReference>
<dbReference type="InterPro" id="IPR015943">
    <property type="entry name" value="WD40/YVTN_repeat-like_dom_sf"/>
</dbReference>
<gene>
    <name evidence="6" type="ORF">ZYGR_0AD01930</name>
</gene>
<evidence type="ECO:0000256" key="3">
    <source>
        <dbReference type="ARBA" id="ARBA00022942"/>
    </source>
</evidence>
<keyword evidence="1 5" id="KW-0853">WD repeat</keyword>
<keyword evidence="3" id="KW-0647">Proteasome</keyword>
<dbReference type="GO" id="GO:0006511">
    <property type="term" value="P:ubiquitin-dependent protein catabolic process"/>
    <property type="evidence" value="ECO:0007669"/>
    <property type="project" value="EnsemblFungi"/>
</dbReference>
<dbReference type="InterPro" id="IPR036322">
    <property type="entry name" value="WD40_repeat_dom_sf"/>
</dbReference>
<dbReference type="Gene3D" id="2.130.10.10">
    <property type="entry name" value="YVTN repeat-like/Quinoprotein amine dehydrogenase"/>
    <property type="match status" value="2"/>
</dbReference>
<dbReference type="GO" id="GO:0005634">
    <property type="term" value="C:nucleus"/>
    <property type="evidence" value="ECO:0007669"/>
    <property type="project" value="EnsemblFungi"/>
</dbReference>
<dbReference type="GO" id="GO:0044183">
    <property type="term" value="F:protein folding chaperone"/>
    <property type="evidence" value="ECO:0007669"/>
    <property type="project" value="EnsemblFungi"/>
</dbReference>
<dbReference type="PANTHER" id="PTHR19857:SF19">
    <property type="entry name" value="26S PROTEASOME REGULATORY SUBUNIT RPN14"/>
    <property type="match status" value="1"/>
</dbReference>
<dbReference type="InterPro" id="IPR001680">
    <property type="entry name" value="WD40_rpt"/>
</dbReference>
<evidence type="ECO:0000256" key="1">
    <source>
        <dbReference type="ARBA" id="ARBA00022574"/>
    </source>
</evidence>
<comment type="caution">
    <text evidence="6">The sequence shown here is derived from an EMBL/GenBank/DDBJ whole genome shotgun (WGS) entry which is preliminary data.</text>
</comment>
<evidence type="ECO:0000256" key="2">
    <source>
        <dbReference type="ARBA" id="ARBA00022737"/>
    </source>
</evidence>
<feature type="repeat" description="WD" evidence="5">
    <location>
        <begin position="162"/>
        <end position="203"/>
    </location>
</feature>
<dbReference type="AlphaFoldDB" id="A0A1Q3A610"/>
<dbReference type="GO" id="GO:0000502">
    <property type="term" value="C:proteasome complex"/>
    <property type="evidence" value="ECO:0007669"/>
    <property type="project" value="UniProtKB-KW"/>
</dbReference>
<dbReference type="SUPFAM" id="SSF50978">
    <property type="entry name" value="WD40 repeat-like"/>
    <property type="match status" value="1"/>
</dbReference>
<dbReference type="PROSITE" id="PS50294">
    <property type="entry name" value="WD_REPEATS_REGION"/>
    <property type="match status" value="2"/>
</dbReference>
<sequence>MVKTVPVCHIQPDFADLIDAEDDGDFYINVDESLEHVKEYRLNTGEHNNFVQIGSKLYSVELDGRKYKFRVKEGNYANVVQDRWTCIDAVDQPTTQFALGDSDGNIRVFDSSPSLQHHIREAHLDEITCLKFFPSGQVLLSGSTDMRLKIWSLADESNPRTFEGHKSQITDACMVERGRNFVSSSQDGTVKLWETGSGLAVHTFFRRENPLDGINTLALNKSSDVVSPRGSNALEFGTEGKTVLAGHNSGVITVYDLFNKNQVTQLPSFFMSSCNTLTRIPNEQNYLYAGYSNGALAQWDLRKPDKPVDHVLINEGISINHIYYHSNALYVSSGVDTAIKLDVQLPEGNIIAEAPTFLVANDCQVAQFVATPNNKSIIAVGNWGLCVRFQC</sequence>
<dbReference type="SMART" id="SM00320">
    <property type="entry name" value="WD40"/>
    <property type="match status" value="5"/>
</dbReference>